<organism evidence="6 7">
    <name type="scientific">Candidatus Magnetoglobus multicellularis str. Araruama</name>
    <dbReference type="NCBI Taxonomy" id="890399"/>
    <lineage>
        <taxon>Bacteria</taxon>
        <taxon>Pseudomonadati</taxon>
        <taxon>Thermodesulfobacteriota</taxon>
        <taxon>Desulfobacteria</taxon>
        <taxon>Desulfobacterales</taxon>
        <taxon>Desulfobacteraceae</taxon>
        <taxon>Candidatus Magnetoglobus</taxon>
    </lineage>
</organism>
<evidence type="ECO:0000313" key="7">
    <source>
        <dbReference type="Proteomes" id="UP000189670"/>
    </source>
</evidence>
<dbReference type="Proteomes" id="UP000189670">
    <property type="component" value="Unassembled WGS sequence"/>
</dbReference>
<comment type="caution">
    <text evidence="6">The sequence shown here is derived from an EMBL/GenBank/DDBJ whole genome shotgun (WGS) entry which is preliminary data.</text>
</comment>
<evidence type="ECO:0000256" key="3">
    <source>
        <dbReference type="ARBA" id="ARBA00022729"/>
    </source>
</evidence>
<protein>
    <recommendedName>
        <fullName evidence="5">VWFA domain-containing protein</fullName>
    </recommendedName>
</protein>
<keyword evidence="4" id="KW-0812">Transmembrane</keyword>
<feature type="transmembrane region" description="Helical" evidence="4">
    <location>
        <begin position="16"/>
        <end position="35"/>
    </location>
</feature>
<dbReference type="Pfam" id="PF25106">
    <property type="entry name" value="VWA_4"/>
    <property type="match status" value="1"/>
</dbReference>
<proteinExistence type="predicted"/>
<evidence type="ECO:0000256" key="1">
    <source>
        <dbReference type="ARBA" id="ARBA00004613"/>
    </source>
</evidence>
<gene>
    <name evidence="6" type="ORF">OMM_04763</name>
</gene>
<dbReference type="EMBL" id="ATBP01001075">
    <property type="protein sequence ID" value="ETR68098.1"/>
    <property type="molecule type" value="Genomic_DNA"/>
</dbReference>
<keyword evidence="2" id="KW-0964">Secreted</keyword>
<feature type="domain" description="VWFA" evidence="5">
    <location>
        <begin position="190"/>
        <end position="331"/>
    </location>
</feature>
<dbReference type="InterPro" id="IPR002035">
    <property type="entry name" value="VWF_A"/>
</dbReference>
<evidence type="ECO:0000313" key="6">
    <source>
        <dbReference type="EMBL" id="ETR68098.1"/>
    </source>
</evidence>
<name>A0A1V1NZX2_9BACT</name>
<keyword evidence="4" id="KW-1133">Transmembrane helix</keyword>
<evidence type="ECO:0000256" key="4">
    <source>
        <dbReference type="SAM" id="Phobius"/>
    </source>
</evidence>
<dbReference type="PANTHER" id="PTHR47763">
    <property type="entry name" value="ALPHA-PROTEIN KINASE VWKA"/>
    <property type="match status" value="1"/>
</dbReference>
<dbReference type="PROSITE" id="PS50234">
    <property type="entry name" value="VWFA"/>
    <property type="match status" value="1"/>
</dbReference>
<dbReference type="InterPro" id="IPR056861">
    <property type="entry name" value="HMCN1-like_VWA"/>
</dbReference>
<dbReference type="AlphaFoldDB" id="A0A1V1NZX2"/>
<evidence type="ECO:0000259" key="5">
    <source>
        <dbReference type="PROSITE" id="PS50234"/>
    </source>
</evidence>
<comment type="subcellular location">
    <subcellularLocation>
        <location evidence="1">Secreted</location>
    </subcellularLocation>
</comment>
<sequence length="518" mass="57673">MINVIQTIREKNEKSLYLLTILTIIFFIMSFKVMANVDGLTFYIDKKNSVHFMWQSDNNQKNSSLISIQGAENRLIQTDDSHSRVDDLPPGSYHVTIQTGDQIEEVDFNLLPLPRQPRSAGAMTVSSIELISLDKSLYPEIALQFRVWDDSGNPHNSLARSSFSLTEELIQLSVFDFSKPDVVDFTRMADIVVVFDDTGSMGAEIGYLKENIVKFVDTLVESGVSSRFRLISYKDNANDGWSWTEDAVLFKAHIESLQASGGNGTEEDAFEALDIAGKYHFRSGVQRIFLLITDAPSWGEGVDEYGNPTPLKSDIISLLQTNSIVLYAIAYYGDQYYGPGSLSVETGGKWYPITDEFSNIVDDIGELVGGSYKISYRTPNTPDSFMGEDASDIQVVLTHDDTATVLATSYTYNSAPKITYYMLEPTTVSEGNSITVYAHVNDPEKEGLLSAALFYQEGHASAAWTKISSIDPLKNNTVIRFVIPGDDVTTNGINYYIRVSDSQNVQGFTQNRKPFFTC</sequence>
<dbReference type="InterPro" id="IPR036465">
    <property type="entry name" value="vWFA_dom_sf"/>
</dbReference>
<accession>A0A1V1NZX2</accession>
<dbReference type="Gene3D" id="3.40.50.410">
    <property type="entry name" value="von Willebrand factor, type A domain"/>
    <property type="match status" value="1"/>
</dbReference>
<reference evidence="7" key="1">
    <citation type="submission" date="2012-11" db="EMBL/GenBank/DDBJ databases">
        <authorList>
            <person name="Lucero-Rivera Y.E."/>
            <person name="Tovar-Ramirez D."/>
        </authorList>
    </citation>
    <scope>NUCLEOTIDE SEQUENCE [LARGE SCALE GENOMIC DNA]</scope>
    <source>
        <strain evidence="7">Araruama</strain>
    </source>
</reference>
<dbReference type="CDD" id="cd00198">
    <property type="entry name" value="vWFA"/>
    <property type="match status" value="1"/>
</dbReference>
<evidence type="ECO:0000256" key="2">
    <source>
        <dbReference type="ARBA" id="ARBA00022525"/>
    </source>
</evidence>
<dbReference type="SUPFAM" id="SSF53300">
    <property type="entry name" value="vWA-like"/>
    <property type="match status" value="1"/>
</dbReference>
<dbReference type="InterPro" id="IPR052969">
    <property type="entry name" value="Thr-specific_kinase-like"/>
</dbReference>
<dbReference type="SMART" id="SM00327">
    <property type="entry name" value="VWA"/>
    <property type="match status" value="1"/>
</dbReference>
<keyword evidence="4" id="KW-0472">Membrane</keyword>
<keyword evidence="3" id="KW-0732">Signal</keyword>